<dbReference type="InterPro" id="IPR016181">
    <property type="entry name" value="Acyl_CoA_acyltransferase"/>
</dbReference>
<evidence type="ECO:0000313" key="7">
    <source>
        <dbReference type="Proteomes" id="UP000600220"/>
    </source>
</evidence>
<organism evidence="4 6">
    <name type="scientific">Staphylococcus pseudintermedius</name>
    <dbReference type="NCBI Taxonomy" id="283734"/>
    <lineage>
        <taxon>Bacteria</taxon>
        <taxon>Bacillati</taxon>
        <taxon>Bacillota</taxon>
        <taxon>Bacilli</taxon>
        <taxon>Bacillales</taxon>
        <taxon>Staphylococcaceae</taxon>
        <taxon>Staphylococcus</taxon>
        <taxon>Staphylococcus intermedius group</taxon>
    </lineage>
</organism>
<dbReference type="InterPro" id="IPR000182">
    <property type="entry name" value="GNAT_dom"/>
</dbReference>
<dbReference type="PROSITE" id="PS51186">
    <property type="entry name" value="GNAT"/>
    <property type="match status" value="1"/>
</dbReference>
<dbReference type="GeneID" id="93823467"/>
<dbReference type="RefSeq" id="WP_014613318.1">
    <property type="nucleotide sequence ID" value="NZ_BAAFHP010000015.1"/>
</dbReference>
<reference evidence="3 5" key="1">
    <citation type="journal article" date="2018" name="Vet. Microbiol.">
        <title>Clonal diversity and geographic distribution of methicillin-resistant Staphylococcus pseudintermedius from Australian animals: Discovery of novel sequence types.</title>
        <authorList>
            <person name="Worthing K.A."/>
            <person name="Abraham S."/>
            <person name="Coombs G.W."/>
            <person name="Pang S."/>
            <person name="Saputra S."/>
            <person name="Jordan D."/>
            <person name="Trott D.J."/>
            <person name="Norris J.M."/>
        </authorList>
    </citation>
    <scope>NUCLEOTIDE SEQUENCE [LARGE SCALE GENOMIC DNA]</scope>
    <source>
        <strain evidence="3 5">ST71 3</strain>
    </source>
</reference>
<dbReference type="EMBL" id="QQPC01000076">
    <property type="protein sequence ID" value="REA80520.1"/>
    <property type="molecule type" value="Genomic_DNA"/>
</dbReference>
<proteinExistence type="predicted"/>
<reference evidence="6" key="3">
    <citation type="journal article" date="2018" name="Vet. Microbiol.">
        <title>Molecular epidemiology of methicillin-resistant staphylococci amongst veterinary personnel, personnel-owned pets, patients and the hospital environment of two companion animal veterinary hospitals.</title>
        <authorList>
            <person name="Worthing K.A."/>
            <person name="Brown J."/>
            <person name="Gerber L."/>
            <person name="Abraham S."/>
            <person name="Trott D."/>
            <person name="Norris J.M."/>
        </authorList>
    </citation>
    <scope>NUCLEOTIDE SEQUENCE [LARGE SCALE GENOMIC DNA]</scope>
    <source>
        <strain evidence="6">ST496-2</strain>
    </source>
</reference>
<dbReference type="eggNOG" id="COG0456">
    <property type="taxonomic scope" value="Bacteria"/>
</dbReference>
<keyword evidence="7" id="KW-1185">Reference proteome</keyword>
<dbReference type="PANTHER" id="PTHR43328">
    <property type="entry name" value="ACETYLTRANSFERASE-RELATED"/>
    <property type="match status" value="1"/>
</dbReference>
<dbReference type="Proteomes" id="UP000600220">
    <property type="component" value="Unassembled WGS sequence"/>
</dbReference>
<comment type="caution">
    <text evidence="4">The sequence shown here is derived from an EMBL/GenBank/DDBJ whole genome shotgun (WGS) entry which is preliminary data.</text>
</comment>
<name>A0A166R2M0_STAPS</name>
<sequence length="287" mass="33425">MTTKIKRFDDITIQLYDKQYRDALYQFELNERQRIYSSLPKEVLDDALNDDNRVANIVLNDQDEVIGFFVLHEHYQHEGYDTPYEVVYIRSLSINEAYQGNGYGTKIMMTLPEYVQMIFPDFNHLYLVVDAENESAWNVYERAGFMHTATKEEGPIGKERLYYLDLDHKYVSSLKLIKSEGSKAGPIEIVNFILDGEKVGFLAIEAFNERLIIRALYVDDAHRDTGIAQNALRQLATYVRKENHDTKVIEVTLFGPNHQLTPLFVKSNFVETLTTDDYVTLEKYINY</sequence>
<evidence type="ECO:0000313" key="6">
    <source>
        <dbReference type="Proteomes" id="UP000256409"/>
    </source>
</evidence>
<dbReference type="STRING" id="937773.SPSINT_1796"/>
<dbReference type="Proteomes" id="UP000256409">
    <property type="component" value="Unassembled WGS sequence"/>
</dbReference>
<evidence type="ECO:0000313" key="5">
    <source>
        <dbReference type="Proteomes" id="UP000246351"/>
    </source>
</evidence>
<dbReference type="CDD" id="cd04301">
    <property type="entry name" value="NAT_SF"/>
    <property type="match status" value="2"/>
</dbReference>
<keyword evidence="4" id="KW-0808">Transferase</keyword>
<feature type="domain" description="N-acetyltransferase" evidence="1">
    <location>
        <begin position="11"/>
        <end position="167"/>
    </location>
</feature>
<reference evidence="2 7" key="4">
    <citation type="submission" date="2018-11" db="EMBL/GenBank/DDBJ databases">
        <authorList>
            <consortium name="Veterinary Laboratory Investigation and Response Network"/>
        </authorList>
    </citation>
    <scope>NUCLEOTIDE SEQUENCE [LARGE SCALE GENOMIC DNA]</scope>
    <source>
        <strain evidence="2 7">SPSE-18-VL-LA-PA-Ryan-0021</strain>
    </source>
</reference>
<evidence type="ECO:0000313" key="3">
    <source>
        <dbReference type="EMBL" id="PWZ99280.1"/>
    </source>
</evidence>
<evidence type="ECO:0000259" key="1">
    <source>
        <dbReference type="PROSITE" id="PS51186"/>
    </source>
</evidence>
<dbReference type="GO" id="GO:0016747">
    <property type="term" value="F:acyltransferase activity, transferring groups other than amino-acyl groups"/>
    <property type="evidence" value="ECO:0007669"/>
    <property type="project" value="InterPro"/>
</dbReference>
<dbReference type="OrthoDB" id="66776at2"/>
<gene>
    <name evidence="3" type="ORF">DD924_03540</name>
    <name evidence="4" type="ORF">DV961_10960</name>
    <name evidence="2" type="ORF">EGV54_09640</name>
</gene>
<protein>
    <submittedName>
        <fullName evidence="3 4">N-acetyltransferase</fullName>
    </submittedName>
</protein>
<dbReference type="EMBL" id="AAXKXX010000016">
    <property type="protein sequence ID" value="EGQ4385351.1"/>
    <property type="molecule type" value="Genomic_DNA"/>
</dbReference>
<dbReference type="eggNOG" id="COG1670">
    <property type="taxonomic scope" value="Bacteria"/>
</dbReference>
<reference evidence="4" key="2">
    <citation type="journal article" date="2018" name="Vet. Microbiol.">
        <title>Methicillin-resistant staphylococci amongst veterinary personnel, personnel-owned pets, patients and the hospital environment of two small animal veterinary hospitals.</title>
        <authorList>
            <person name="Worthing K.A."/>
            <person name="Brown J."/>
            <person name="Gerber L."/>
            <person name="Abraham S."/>
            <person name="Trott D."/>
            <person name="Norris J.M."/>
        </authorList>
    </citation>
    <scope>NUCLEOTIDE SEQUENCE</scope>
    <source>
        <strain evidence="4">ST496-2</strain>
    </source>
</reference>
<dbReference type="EMBL" id="QEIV01000284">
    <property type="protein sequence ID" value="PWZ99280.1"/>
    <property type="molecule type" value="Genomic_DNA"/>
</dbReference>
<evidence type="ECO:0000313" key="2">
    <source>
        <dbReference type="EMBL" id="EGQ4385351.1"/>
    </source>
</evidence>
<dbReference type="Proteomes" id="UP000246351">
    <property type="component" value="Unassembled WGS sequence"/>
</dbReference>
<dbReference type="PANTHER" id="PTHR43328:SF1">
    <property type="entry name" value="N-ACETYLTRANSFERASE DOMAIN-CONTAINING PROTEIN"/>
    <property type="match status" value="1"/>
</dbReference>
<dbReference type="Pfam" id="PF00583">
    <property type="entry name" value="Acetyltransf_1"/>
    <property type="match status" value="2"/>
</dbReference>
<dbReference type="SUPFAM" id="SSF55729">
    <property type="entry name" value="Acyl-CoA N-acyltransferases (Nat)"/>
    <property type="match status" value="2"/>
</dbReference>
<evidence type="ECO:0000313" key="4">
    <source>
        <dbReference type="EMBL" id="REA80520.1"/>
    </source>
</evidence>
<dbReference type="Gene3D" id="3.40.630.30">
    <property type="match status" value="2"/>
</dbReference>
<accession>A0A166R2M0</accession>
<dbReference type="AlphaFoldDB" id="A0A166R2M0"/>